<feature type="region of interest" description="Disordered" evidence="6">
    <location>
        <begin position="1"/>
        <end position="83"/>
    </location>
</feature>
<evidence type="ECO:0000259" key="7">
    <source>
        <dbReference type="PROSITE" id="PS51012"/>
    </source>
</evidence>
<dbReference type="EMBL" id="PYBV01000057">
    <property type="protein sequence ID" value="PYC63920.1"/>
    <property type="molecule type" value="Genomic_DNA"/>
</dbReference>
<dbReference type="AlphaFoldDB" id="A0A318NFB6"/>
<keyword evidence="5" id="KW-0813">Transport</keyword>
<reference evidence="8 9" key="1">
    <citation type="submission" date="2018-03" db="EMBL/GenBank/DDBJ databases">
        <title>Bioinformatic expansion and discovery of thiopeptide antibiotics.</title>
        <authorList>
            <person name="Schwalen C.J."/>
            <person name="Hudson G.A."/>
            <person name="Mitchell D.A."/>
        </authorList>
    </citation>
    <scope>NUCLEOTIDE SEQUENCE [LARGE SCALE GENOMIC DNA]</scope>
    <source>
        <strain evidence="8 9">NRRL 8041</strain>
    </source>
</reference>
<keyword evidence="3 5" id="KW-1133">Transmembrane helix</keyword>
<feature type="compositionally biased region" description="Basic residues" evidence="6">
    <location>
        <begin position="13"/>
        <end position="30"/>
    </location>
</feature>
<organism evidence="8 9">
    <name type="scientific">Micromonospora arborensis</name>
    <dbReference type="NCBI Taxonomy" id="2116518"/>
    <lineage>
        <taxon>Bacteria</taxon>
        <taxon>Bacillati</taxon>
        <taxon>Actinomycetota</taxon>
        <taxon>Actinomycetes</taxon>
        <taxon>Micromonosporales</taxon>
        <taxon>Micromonosporaceae</taxon>
        <taxon>Micromonospora</taxon>
    </lineage>
</organism>
<dbReference type="GO" id="GO:0005886">
    <property type="term" value="C:plasma membrane"/>
    <property type="evidence" value="ECO:0007669"/>
    <property type="project" value="UniProtKB-SubCell"/>
</dbReference>
<dbReference type="Pfam" id="PF01061">
    <property type="entry name" value="ABC2_membrane"/>
    <property type="match status" value="1"/>
</dbReference>
<feature type="domain" description="ABC transmembrane type-2" evidence="7">
    <location>
        <begin position="118"/>
        <end position="347"/>
    </location>
</feature>
<dbReference type="PANTHER" id="PTHR43229:SF6">
    <property type="entry name" value="ABC-TYPE MULTIDRUG TRANSPORT SYSTEM, PERMEASE COMPONENT"/>
    <property type="match status" value="1"/>
</dbReference>
<evidence type="ECO:0000256" key="3">
    <source>
        <dbReference type="ARBA" id="ARBA00022989"/>
    </source>
</evidence>
<evidence type="ECO:0000256" key="4">
    <source>
        <dbReference type="ARBA" id="ARBA00023136"/>
    </source>
</evidence>
<evidence type="ECO:0000313" key="8">
    <source>
        <dbReference type="EMBL" id="PYC63920.1"/>
    </source>
</evidence>
<feature type="transmembrane region" description="Helical" evidence="5">
    <location>
        <begin position="158"/>
        <end position="176"/>
    </location>
</feature>
<feature type="compositionally biased region" description="Low complexity" evidence="6">
    <location>
        <begin position="73"/>
        <end position="83"/>
    </location>
</feature>
<evidence type="ECO:0000256" key="2">
    <source>
        <dbReference type="ARBA" id="ARBA00022692"/>
    </source>
</evidence>
<comment type="caution">
    <text evidence="8">The sequence shown here is derived from an EMBL/GenBank/DDBJ whole genome shotgun (WGS) entry which is preliminary data.</text>
</comment>
<proteinExistence type="inferred from homology"/>
<gene>
    <name evidence="8" type="ORF">C7C45_30880</name>
</gene>
<dbReference type="InterPro" id="IPR013525">
    <property type="entry name" value="ABC2_TM"/>
</dbReference>
<dbReference type="PANTHER" id="PTHR43229">
    <property type="entry name" value="NODULATION PROTEIN J"/>
    <property type="match status" value="1"/>
</dbReference>
<dbReference type="PROSITE" id="PS51012">
    <property type="entry name" value="ABC_TM2"/>
    <property type="match status" value="1"/>
</dbReference>
<dbReference type="InterPro" id="IPR051784">
    <property type="entry name" value="Nod_factor_ABC_transporter"/>
</dbReference>
<evidence type="ECO:0000256" key="1">
    <source>
        <dbReference type="ARBA" id="ARBA00004141"/>
    </source>
</evidence>
<protein>
    <recommendedName>
        <fullName evidence="5">Transport permease protein</fullName>
    </recommendedName>
</protein>
<accession>A0A318NFB6</accession>
<dbReference type="GO" id="GO:0140359">
    <property type="term" value="F:ABC-type transporter activity"/>
    <property type="evidence" value="ECO:0007669"/>
    <property type="project" value="InterPro"/>
</dbReference>
<evidence type="ECO:0000256" key="6">
    <source>
        <dbReference type="SAM" id="MobiDB-lite"/>
    </source>
</evidence>
<evidence type="ECO:0000256" key="5">
    <source>
        <dbReference type="RuleBase" id="RU361157"/>
    </source>
</evidence>
<keyword evidence="5" id="KW-1003">Cell membrane</keyword>
<evidence type="ECO:0000313" key="9">
    <source>
        <dbReference type="Proteomes" id="UP000248333"/>
    </source>
</evidence>
<keyword evidence="9" id="KW-1185">Reference proteome</keyword>
<keyword evidence="4 5" id="KW-0472">Membrane</keyword>
<comment type="similarity">
    <text evidence="5">Belongs to the ABC-2 integral membrane protein family.</text>
</comment>
<feature type="transmembrane region" description="Helical" evidence="5">
    <location>
        <begin position="211"/>
        <end position="232"/>
    </location>
</feature>
<name>A0A318NFB6_9ACTN</name>
<comment type="subcellular location">
    <subcellularLocation>
        <location evidence="5">Cell membrane</location>
        <topology evidence="5">Multi-pass membrane protein</topology>
    </subcellularLocation>
    <subcellularLocation>
        <location evidence="1">Membrane</location>
        <topology evidence="1">Multi-pass membrane protein</topology>
    </subcellularLocation>
</comment>
<dbReference type="Proteomes" id="UP000248333">
    <property type="component" value="Unassembled WGS sequence"/>
</dbReference>
<feature type="transmembrane region" description="Helical" evidence="5">
    <location>
        <begin position="238"/>
        <end position="264"/>
    </location>
</feature>
<feature type="transmembrane region" description="Helical" evidence="5">
    <location>
        <begin position="118"/>
        <end position="138"/>
    </location>
</feature>
<dbReference type="InterPro" id="IPR047817">
    <property type="entry name" value="ABC2_TM_bact-type"/>
</dbReference>
<keyword evidence="2 5" id="KW-0812">Transmembrane</keyword>
<feature type="transmembrane region" description="Helical" evidence="5">
    <location>
        <begin position="322"/>
        <end position="345"/>
    </location>
</feature>
<feature type="transmembrane region" description="Helical" evidence="5">
    <location>
        <begin position="271"/>
        <end position="290"/>
    </location>
</feature>
<dbReference type="OrthoDB" id="3364214at2"/>
<sequence>MLGGDAGPGQHRAGTRRRTSAAAARRARPIPRREIPAAAVAGTRSATRPDLPDRVAPRRRPQPVPVRADPPDRAMTTPTTAATTTTRPVGRRAAGASPVGMILALVRRDLGDPRQFRLPLFLDLAFGVVNLVVFLFISRALTPSSGTDLAHSPSYFDFVAVGITFLLILQAATTQLTSRVIREQRSGTLELLAAQPVPVTALTIGTAGYPFLFALLRSCVYLTILGTVLGLRTERADWWGVAVMLIAGTASLMGIGIALAAFTVALGHGDAAARLFVVGLTFVSGTYFPVSGLPGPLPELTAVLPSRIALDGLRAALAGGEWAWSAGTLLGATALLLPVSSWAFARALRVAAGRGTLKRD</sequence>